<dbReference type="RefSeq" id="XP_066073116.1">
    <property type="nucleotide sequence ID" value="XM_066217019.1"/>
</dbReference>
<organism evidence="7 8">
    <name type="scientific">Kwoniella dendrophila CBS 6074</name>
    <dbReference type="NCBI Taxonomy" id="1295534"/>
    <lineage>
        <taxon>Eukaryota</taxon>
        <taxon>Fungi</taxon>
        <taxon>Dikarya</taxon>
        <taxon>Basidiomycota</taxon>
        <taxon>Agaricomycotina</taxon>
        <taxon>Tremellomycetes</taxon>
        <taxon>Tremellales</taxon>
        <taxon>Cryptococcaceae</taxon>
        <taxon>Kwoniella</taxon>
    </lineage>
</organism>
<feature type="transmembrane region" description="Helical" evidence="6">
    <location>
        <begin position="106"/>
        <end position="130"/>
    </location>
</feature>
<sequence>MLIGACTHAIGLWLRLGIRAQPHGLGFMIVDEVLVVLSPCAYLAGLYVLLGKITQHLDGGKYLRPIKPEKVAKIFVWSDVATFMIQGNASGLLPSKSAIVVKIGRYLLLVGLILQFISFLFFCYLVIIFFYRVRTEAPQLYAMRRWKRLYAALIFTCLTLLIRTVYRIAEFAQNHPGYLYTHEIFFFVFDCLPMWLTITTYVIFWPGRYLTDETKVRPSILDGFGIDNTISLNNMGGSNEGNGRTRLHSGSEEEYRN</sequence>
<evidence type="ECO:0000256" key="2">
    <source>
        <dbReference type="ARBA" id="ARBA00022692"/>
    </source>
</evidence>
<feature type="region of interest" description="Disordered" evidence="5">
    <location>
        <begin position="235"/>
        <end position="257"/>
    </location>
</feature>
<dbReference type="Proteomes" id="UP001355207">
    <property type="component" value="Chromosome 1"/>
</dbReference>
<feature type="transmembrane region" description="Helical" evidence="6">
    <location>
        <begin position="33"/>
        <end position="53"/>
    </location>
</feature>
<feature type="transmembrane region" description="Helical" evidence="6">
    <location>
        <begin position="184"/>
        <end position="205"/>
    </location>
</feature>
<dbReference type="GO" id="GO:0016020">
    <property type="term" value="C:membrane"/>
    <property type="evidence" value="ECO:0007669"/>
    <property type="project" value="UniProtKB-SubCell"/>
</dbReference>
<protein>
    <submittedName>
        <fullName evidence="7">Uncharacterized protein</fullName>
    </submittedName>
</protein>
<keyword evidence="4 6" id="KW-0472">Membrane</keyword>
<name>A0AAX4JPG9_9TREE</name>
<keyword evidence="8" id="KW-1185">Reference proteome</keyword>
<dbReference type="EMBL" id="CP144098">
    <property type="protein sequence ID" value="WWC86353.1"/>
    <property type="molecule type" value="Genomic_DNA"/>
</dbReference>
<proteinExistence type="predicted"/>
<keyword evidence="2 6" id="KW-0812">Transmembrane</keyword>
<evidence type="ECO:0000256" key="3">
    <source>
        <dbReference type="ARBA" id="ARBA00022989"/>
    </source>
</evidence>
<dbReference type="InterPro" id="IPR007568">
    <property type="entry name" value="RTA1"/>
</dbReference>
<dbReference type="AlphaFoldDB" id="A0AAX4JPG9"/>
<evidence type="ECO:0000256" key="1">
    <source>
        <dbReference type="ARBA" id="ARBA00004141"/>
    </source>
</evidence>
<feature type="transmembrane region" description="Helical" evidence="6">
    <location>
        <begin position="150"/>
        <end position="169"/>
    </location>
</feature>
<dbReference type="PANTHER" id="PTHR31465">
    <property type="entry name" value="PROTEIN RTA1-RELATED"/>
    <property type="match status" value="1"/>
</dbReference>
<evidence type="ECO:0000256" key="4">
    <source>
        <dbReference type="ARBA" id="ARBA00023136"/>
    </source>
</evidence>
<evidence type="ECO:0000313" key="7">
    <source>
        <dbReference type="EMBL" id="WWC86353.1"/>
    </source>
</evidence>
<keyword evidence="3 6" id="KW-1133">Transmembrane helix</keyword>
<evidence type="ECO:0000256" key="6">
    <source>
        <dbReference type="SAM" id="Phobius"/>
    </source>
</evidence>
<dbReference type="PANTHER" id="PTHR31465:SF1">
    <property type="entry name" value="PROTEIN RTA1-RELATED"/>
    <property type="match status" value="1"/>
</dbReference>
<evidence type="ECO:0000313" key="8">
    <source>
        <dbReference type="Proteomes" id="UP001355207"/>
    </source>
</evidence>
<comment type="subcellular location">
    <subcellularLocation>
        <location evidence="1">Membrane</location>
        <topology evidence="1">Multi-pass membrane protein</topology>
    </subcellularLocation>
</comment>
<evidence type="ECO:0000256" key="5">
    <source>
        <dbReference type="SAM" id="MobiDB-lite"/>
    </source>
</evidence>
<dbReference type="GeneID" id="91091898"/>
<dbReference type="Pfam" id="PF04479">
    <property type="entry name" value="RTA1"/>
    <property type="match status" value="1"/>
</dbReference>
<gene>
    <name evidence="7" type="ORF">L201_001226</name>
</gene>
<reference evidence="7 8" key="1">
    <citation type="submission" date="2024-01" db="EMBL/GenBank/DDBJ databases">
        <title>Comparative genomics of Cryptococcus and Kwoniella reveals pathogenesis evolution and contrasting modes of karyotype evolution via chromosome fusion or intercentromeric recombination.</title>
        <authorList>
            <person name="Coelho M.A."/>
            <person name="David-Palma M."/>
            <person name="Shea T."/>
            <person name="Bowers K."/>
            <person name="McGinley-Smith S."/>
            <person name="Mohammad A.W."/>
            <person name="Gnirke A."/>
            <person name="Yurkov A.M."/>
            <person name="Nowrousian M."/>
            <person name="Sun S."/>
            <person name="Cuomo C.A."/>
            <person name="Heitman J."/>
        </authorList>
    </citation>
    <scope>NUCLEOTIDE SEQUENCE [LARGE SCALE GENOMIC DNA]</scope>
    <source>
        <strain evidence="7 8">CBS 6074</strain>
    </source>
</reference>
<feature type="transmembrane region" description="Helical" evidence="6">
    <location>
        <begin position="74"/>
        <end position="94"/>
    </location>
</feature>
<accession>A0AAX4JPG9</accession>